<dbReference type="GO" id="GO:0045892">
    <property type="term" value="P:negative regulation of DNA-templated transcription"/>
    <property type="evidence" value="ECO:0007669"/>
    <property type="project" value="UniProtKB-ARBA"/>
</dbReference>
<dbReference type="RefSeq" id="WP_142623535.1">
    <property type="nucleotide sequence ID" value="NZ_VIRM01000046.1"/>
</dbReference>
<keyword evidence="2 4" id="KW-0238">DNA-binding</keyword>
<dbReference type="Gene3D" id="1.10.357.10">
    <property type="entry name" value="Tetracycline Repressor, domain 2"/>
    <property type="match status" value="1"/>
</dbReference>
<keyword evidence="3" id="KW-0804">Transcription</keyword>
<evidence type="ECO:0000259" key="5">
    <source>
        <dbReference type="PROSITE" id="PS50977"/>
    </source>
</evidence>
<sequence>MQGTQGRAAGRRGEDGGETRRRILAVAAELFATKGYAGTSIADIAARMEMSKAALYYHFTSKEQILDELLAAPLAAFARLAERAETGAHTPAELLAAVIDTTVEARALSGLIGGDPSAQAVVNRSRHGDARRINDALAAALARGAPGEGAAVRAQAALTVAKQVTLTVLGDGGPMSAGTRAEILAAALRALGAT</sequence>
<dbReference type="InterPro" id="IPR001647">
    <property type="entry name" value="HTH_TetR"/>
</dbReference>
<dbReference type="PANTHER" id="PTHR30055">
    <property type="entry name" value="HTH-TYPE TRANSCRIPTIONAL REGULATOR RUTR"/>
    <property type="match status" value="1"/>
</dbReference>
<evidence type="ECO:0000256" key="4">
    <source>
        <dbReference type="PROSITE-ProRule" id="PRU00335"/>
    </source>
</evidence>
<evidence type="ECO:0000256" key="2">
    <source>
        <dbReference type="ARBA" id="ARBA00023125"/>
    </source>
</evidence>
<organism evidence="6 7">
    <name type="scientific">Microbispora hainanensis</name>
    <dbReference type="NCBI Taxonomy" id="568844"/>
    <lineage>
        <taxon>Bacteria</taxon>
        <taxon>Bacillati</taxon>
        <taxon>Actinomycetota</taxon>
        <taxon>Actinomycetes</taxon>
        <taxon>Streptosporangiales</taxon>
        <taxon>Streptosporangiaceae</taxon>
        <taxon>Microbispora</taxon>
    </lineage>
</organism>
<dbReference type="FunFam" id="1.10.10.60:FF:000141">
    <property type="entry name" value="TetR family transcriptional regulator"/>
    <property type="match status" value="1"/>
</dbReference>
<name>A0A544YKV2_9ACTN</name>
<dbReference type="PANTHER" id="PTHR30055:SF234">
    <property type="entry name" value="HTH-TYPE TRANSCRIPTIONAL REGULATOR BETI"/>
    <property type="match status" value="1"/>
</dbReference>
<dbReference type="PROSITE" id="PS50977">
    <property type="entry name" value="HTH_TETR_2"/>
    <property type="match status" value="1"/>
</dbReference>
<dbReference type="InterPro" id="IPR050109">
    <property type="entry name" value="HTH-type_TetR-like_transc_reg"/>
</dbReference>
<dbReference type="SUPFAM" id="SSF46689">
    <property type="entry name" value="Homeodomain-like"/>
    <property type="match status" value="1"/>
</dbReference>
<dbReference type="EMBL" id="VIRM01000046">
    <property type="protein sequence ID" value="TQS17403.1"/>
    <property type="molecule type" value="Genomic_DNA"/>
</dbReference>
<accession>A0A544YKV2</accession>
<evidence type="ECO:0000313" key="7">
    <source>
        <dbReference type="Proteomes" id="UP000316541"/>
    </source>
</evidence>
<dbReference type="Proteomes" id="UP000316541">
    <property type="component" value="Unassembled WGS sequence"/>
</dbReference>
<dbReference type="Pfam" id="PF00440">
    <property type="entry name" value="TetR_N"/>
    <property type="match status" value="1"/>
</dbReference>
<evidence type="ECO:0000313" key="6">
    <source>
        <dbReference type="EMBL" id="TQS17403.1"/>
    </source>
</evidence>
<dbReference type="GO" id="GO:0000976">
    <property type="term" value="F:transcription cis-regulatory region binding"/>
    <property type="evidence" value="ECO:0007669"/>
    <property type="project" value="TreeGrafter"/>
</dbReference>
<dbReference type="InterPro" id="IPR009057">
    <property type="entry name" value="Homeodomain-like_sf"/>
</dbReference>
<dbReference type="AlphaFoldDB" id="A0A544YKV2"/>
<dbReference type="GO" id="GO:0003700">
    <property type="term" value="F:DNA-binding transcription factor activity"/>
    <property type="evidence" value="ECO:0007669"/>
    <property type="project" value="TreeGrafter"/>
</dbReference>
<reference evidence="6 7" key="1">
    <citation type="submission" date="2019-07" db="EMBL/GenBank/DDBJ databases">
        <title>Microbispora hainanensis DSM 45428.</title>
        <authorList>
            <person name="Thawai C."/>
        </authorList>
    </citation>
    <scope>NUCLEOTIDE SEQUENCE [LARGE SCALE GENOMIC DNA]</scope>
    <source>
        <strain evidence="6 7">DSM 45428</strain>
    </source>
</reference>
<feature type="domain" description="HTH tetR-type" evidence="5">
    <location>
        <begin position="17"/>
        <end position="77"/>
    </location>
</feature>
<keyword evidence="1" id="KW-0805">Transcription regulation</keyword>
<evidence type="ECO:0000256" key="1">
    <source>
        <dbReference type="ARBA" id="ARBA00023015"/>
    </source>
</evidence>
<comment type="caution">
    <text evidence="6">The sequence shown here is derived from an EMBL/GenBank/DDBJ whole genome shotgun (WGS) entry which is preliminary data.</text>
</comment>
<feature type="DNA-binding region" description="H-T-H motif" evidence="4">
    <location>
        <begin position="40"/>
        <end position="59"/>
    </location>
</feature>
<evidence type="ECO:0000256" key="3">
    <source>
        <dbReference type="ARBA" id="ARBA00023163"/>
    </source>
</evidence>
<proteinExistence type="predicted"/>
<protein>
    <submittedName>
        <fullName evidence="6">Helix-turn-helix transcriptional regulator</fullName>
    </submittedName>
</protein>
<gene>
    <name evidence="6" type="ORF">FLX08_29490</name>
</gene>
<dbReference type="PRINTS" id="PR00455">
    <property type="entry name" value="HTHTETR"/>
</dbReference>